<dbReference type="HAMAP" id="MF_00763">
    <property type="entry name" value="UPF0305"/>
    <property type="match status" value="1"/>
</dbReference>
<accession>W9DUA1</accession>
<gene>
    <name evidence="2" type="ORF">MettiDRAFT_2689</name>
</gene>
<name>W9DUA1_METTI</name>
<dbReference type="Pfam" id="PF09888">
    <property type="entry name" value="DUF2115"/>
    <property type="match status" value="1"/>
</dbReference>
<dbReference type="AlphaFoldDB" id="W9DUA1"/>
<dbReference type="Proteomes" id="UP000019483">
    <property type="component" value="Unassembled WGS sequence"/>
</dbReference>
<comment type="caution">
    <text evidence="2">The sequence shown here is derived from an EMBL/GenBank/DDBJ whole genome shotgun (WGS) entry which is preliminary data.</text>
</comment>
<evidence type="ECO:0000313" key="3">
    <source>
        <dbReference type="Proteomes" id="UP000019483"/>
    </source>
</evidence>
<comment type="similarity">
    <text evidence="1">Belongs to the UPF0305 family.</text>
</comment>
<protein>
    <recommendedName>
        <fullName evidence="1">UPF0305 protein MettiDRAFT_2689</fullName>
    </recommendedName>
</protein>
<organism evidence="2 3">
    <name type="scientific">Methanolobus tindarius DSM 2278</name>
    <dbReference type="NCBI Taxonomy" id="1090322"/>
    <lineage>
        <taxon>Archaea</taxon>
        <taxon>Methanobacteriati</taxon>
        <taxon>Methanobacteriota</taxon>
        <taxon>Stenosarchaea group</taxon>
        <taxon>Methanomicrobia</taxon>
        <taxon>Methanosarcinales</taxon>
        <taxon>Methanosarcinaceae</taxon>
        <taxon>Methanolobus</taxon>
    </lineage>
</organism>
<keyword evidence="3" id="KW-1185">Reference proteome</keyword>
<proteinExistence type="inferred from homology"/>
<dbReference type="InterPro" id="IPR019215">
    <property type="entry name" value="DUF2115"/>
</dbReference>
<evidence type="ECO:0000313" key="2">
    <source>
        <dbReference type="EMBL" id="ETA69195.1"/>
    </source>
</evidence>
<dbReference type="EMBL" id="AZAJ01000001">
    <property type="protein sequence ID" value="ETA69195.1"/>
    <property type="molecule type" value="Genomic_DNA"/>
</dbReference>
<evidence type="ECO:0000256" key="1">
    <source>
        <dbReference type="HAMAP-Rule" id="MF_00763"/>
    </source>
</evidence>
<reference evidence="2 3" key="1">
    <citation type="submission" date="2013-08" db="EMBL/GenBank/DDBJ databases">
        <authorList>
            <consortium name="DOE Joint Genome Institute"/>
            <person name="Eisen J."/>
            <person name="Huntemann M."/>
            <person name="Han J."/>
            <person name="Chen A."/>
            <person name="Kyrpides N."/>
            <person name="Mavromatis K."/>
            <person name="Markowitz V."/>
            <person name="Palaniappan K."/>
            <person name="Ivanova N."/>
            <person name="Schaumberg A."/>
            <person name="Pati A."/>
            <person name="Liolios K."/>
            <person name="Nordberg H.P."/>
            <person name="Cantor M.N."/>
            <person name="Hua S.X."/>
            <person name="Woyke T."/>
        </authorList>
    </citation>
    <scope>NUCLEOTIDE SEQUENCE [LARGE SCALE GENOMIC DNA]</scope>
    <source>
        <strain evidence="2 3">DSM 2278</strain>
    </source>
</reference>
<sequence>MLVKKVNTWAVLFSVAMNTTELLLSLQKDSLSINNADISLARAYAMEAVEHVPEPYKTIYSADYFVFLYESFLEIRKCRPDEIIIQEIDPEEYEKALSSIKEKNDIADRKRDAMNRFISIVHIFLTFIVKKPLHPVGMIFPGGLKITEDGTFYYCPVKDKQTETGISFCEFCICKDSEEQ</sequence>